<sequence length="330" mass="36597">MRKILTLLIIYASSINAGEYAGSFLELGVGAKALGMGSASVAIADDAYGWYWNPSGLAFIESFQAASMYANMFDQQQNQSFVSAAMPIFGGVTISASWMRLSVDDIPRYPGFNPDDDRVNGDQFDQLIGEPTGYFSAASDAFVFSFAKYKQVLVDLGWQYFELPIDFGFGGNIKVIRESIDTNSGNGIGVDLGMIIKLGLNDVFNDENYGKLVFGINAQDLFETKLTWDTASKRTDVISRNFKYGFAIIQPLDFVSSQFTFAFDLDSRYEGASHFGAELLYDQLLALRVGLNESNFTAGMGLYIWKLRTDIAYQSHDLGNTYRISLLFQL</sequence>
<protein>
    <submittedName>
        <fullName evidence="2">PorV/PorQ family protein</fullName>
    </submittedName>
</protein>
<feature type="signal peptide" evidence="1">
    <location>
        <begin position="1"/>
        <end position="17"/>
    </location>
</feature>
<dbReference type="NCBIfam" id="NF033709">
    <property type="entry name" value="PorV_fam"/>
    <property type="match status" value="1"/>
</dbReference>
<keyword evidence="1" id="KW-0732">Signal</keyword>
<dbReference type="Proteomes" id="UP000886005">
    <property type="component" value="Unassembled WGS sequence"/>
</dbReference>
<organism evidence="2">
    <name type="scientific">Caldithrix abyssi</name>
    <dbReference type="NCBI Taxonomy" id="187145"/>
    <lineage>
        <taxon>Bacteria</taxon>
        <taxon>Pseudomonadati</taxon>
        <taxon>Calditrichota</taxon>
        <taxon>Calditrichia</taxon>
        <taxon>Calditrichales</taxon>
        <taxon>Calditrichaceae</taxon>
        <taxon>Caldithrix</taxon>
    </lineage>
</organism>
<evidence type="ECO:0000313" key="2">
    <source>
        <dbReference type="EMBL" id="HED11666.1"/>
    </source>
</evidence>
<feature type="chain" id="PRO_5030902212" evidence="1">
    <location>
        <begin position="18"/>
        <end position="330"/>
    </location>
</feature>
<comment type="caution">
    <text evidence="2">The sequence shown here is derived from an EMBL/GenBank/DDBJ whole genome shotgun (WGS) entry which is preliminary data.</text>
</comment>
<proteinExistence type="predicted"/>
<gene>
    <name evidence="2" type="ORF">ENJ10_13320</name>
</gene>
<name>A0A7V1LPE3_CALAY</name>
<evidence type="ECO:0000256" key="1">
    <source>
        <dbReference type="SAM" id="SignalP"/>
    </source>
</evidence>
<dbReference type="EMBL" id="DRLD01000372">
    <property type="protein sequence ID" value="HED11666.1"/>
    <property type="molecule type" value="Genomic_DNA"/>
</dbReference>
<accession>A0A7V1LPE3</accession>
<reference evidence="2" key="1">
    <citation type="journal article" date="2020" name="mSystems">
        <title>Genome- and Community-Level Interaction Insights into Carbon Utilization and Element Cycling Functions of Hydrothermarchaeota in Hydrothermal Sediment.</title>
        <authorList>
            <person name="Zhou Z."/>
            <person name="Liu Y."/>
            <person name="Xu W."/>
            <person name="Pan J."/>
            <person name="Luo Z.H."/>
            <person name="Li M."/>
        </authorList>
    </citation>
    <scope>NUCLEOTIDE SEQUENCE [LARGE SCALE GENOMIC DNA]</scope>
    <source>
        <strain evidence="2">HyVt-456</strain>
    </source>
</reference>
<dbReference type="Gene3D" id="2.40.160.60">
    <property type="entry name" value="Outer membrane protein transport protein (OMPP1/FadL/TodX)"/>
    <property type="match status" value="1"/>
</dbReference>
<dbReference type="AlphaFoldDB" id="A0A7V1LPE3"/>